<sequence length="425" mass="48792">MLHYNKIRQIIVSLYVVCFFVGMSFSEEASAQQTLNLDYFINVARSNNPILNDYSNQAFILKIDSLKLKSDYGFKLDGVVDATYSPVVNKWGYDITLSNAQSVTGIVKLSKEIIGKGNINSRKESYGLGIQQLVNESQITVQSLNRAITEQYINTYASQQQYQVISEVVHLLEQEDDVLSKLTQKATFKQTDYLSFKVTLQQNILTLKQCYAEWKNEYALLNYLSGIVNPDIQNIDPPTLNEDRFVPFEESIYAQKSNIDSLKLTNEAKIINYNYKPRLSAYADAGYSSTFAIAPYKNLGWSAGVSLSIPIYDGNKKKMQLRQNKLSQDTRARYSEFTRKQYEQQILQLQDQIMQYNQIIQVSNEQMVYAKTLIEANLKQLPTGDVKVVDFIFSINSYLNLKSGLIKYETNLYTLRNYLHNLIIQ</sequence>
<dbReference type="EMBL" id="FUYQ01000009">
    <property type="protein sequence ID" value="SKB52678.1"/>
    <property type="molecule type" value="Genomic_DNA"/>
</dbReference>
<dbReference type="GO" id="GO:0009279">
    <property type="term" value="C:cell outer membrane"/>
    <property type="evidence" value="ECO:0007669"/>
    <property type="project" value="UniProtKB-SubCell"/>
</dbReference>
<accession>A0A1T5BZA4</accession>
<dbReference type="RefSeq" id="WP_176134039.1">
    <property type="nucleotide sequence ID" value="NZ_FUYQ01000009.1"/>
</dbReference>
<gene>
    <name evidence="7" type="ORF">SAMN05660349_01619</name>
</gene>
<comment type="subcellular location">
    <subcellularLocation>
        <location evidence="1">Cell outer membrane</location>
    </subcellularLocation>
</comment>
<keyword evidence="2" id="KW-1134">Transmembrane beta strand</keyword>
<protein>
    <submittedName>
        <fullName evidence="7">Outer membrane protein TolC</fullName>
    </submittedName>
</protein>
<keyword evidence="3" id="KW-0812">Transmembrane</keyword>
<dbReference type="PANTHER" id="PTHR30026">
    <property type="entry name" value="OUTER MEMBRANE PROTEIN TOLC"/>
    <property type="match status" value="1"/>
</dbReference>
<evidence type="ECO:0000256" key="1">
    <source>
        <dbReference type="ARBA" id="ARBA00004442"/>
    </source>
</evidence>
<reference evidence="8" key="1">
    <citation type="submission" date="2017-02" db="EMBL/GenBank/DDBJ databases">
        <authorList>
            <person name="Varghese N."/>
            <person name="Submissions S."/>
        </authorList>
    </citation>
    <scope>NUCLEOTIDE SEQUENCE [LARGE SCALE GENOMIC DNA]</scope>
    <source>
        <strain evidence="8">DSM 24967</strain>
    </source>
</reference>
<dbReference type="Gene3D" id="1.20.1600.10">
    <property type="entry name" value="Outer membrane efflux proteins (OEP)"/>
    <property type="match status" value="1"/>
</dbReference>
<dbReference type="GO" id="GO:0015288">
    <property type="term" value="F:porin activity"/>
    <property type="evidence" value="ECO:0007669"/>
    <property type="project" value="TreeGrafter"/>
</dbReference>
<evidence type="ECO:0000313" key="8">
    <source>
        <dbReference type="Proteomes" id="UP000190852"/>
    </source>
</evidence>
<dbReference type="SUPFAM" id="SSF56954">
    <property type="entry name" value="Outer membrane efflux proteins (OEP)"/>
    <property type="match status" value="1"/>
</dbReference>
<evidence type="ECO:0000256" key="6">
    <source>
        <dbReference type="SAM" id="Coils"/>
    </source>
</evidence>
<evidence type="ECO:0000256" key="5">
    <source>
        <dbReference type="ARBA" id="ARBA00023237"/>
    </source>
</evidence>
<evidence type="ECO:0000256" key="3">
    <source>
        <dbReference type="ARBA" id="ARBA00022692"/>
    </source>
</evidence>
<dbReference type="AlphaFoldDB" id="A0A1T5BZA4"/>
<name>A0A1T5BZA4_9BACT</name>
<keyword evidence="5" id="KW-0998">Cell outer membrane</keyword>
<keyword evidence="6" id="KW-0175">Coiled coil</keyword>
<feature type="coiled-coil region" evidence="6">
    <location>
        <begin position="339"/>
        <end position="366"/>
    </location>
</feature>
<evidence type="ECO:0000256" key="2">
    <source>
        <dbReference type="ARBA" id="ARBA00022452"/>
    </source>
</evidence>
<proteinExistence type="predicted"/>
<dbReference type="GO" id="GO:1990281">
    <property type="term" value="C:efflux pump complex"/>
    <property type="evidence" value="ECO:0007669"/>
    <property type="project" value="TreeGrafter"/>
</dbReference>
<dbReference type="InterPro" id="IPR051906">
    <property type="entry name" value="TolC-like"/>
</dbReference>
<dbReference type="Proteomes" id="UP000190852">
    <property type="component" value="Unassembled WGS sequence"/>
</dbReference>
<evidence type="ECO:0000256" key="4">
    <source>
        <dbReference type="ARBA" id="ARBA00023136"/>
    </source>
</evidence>
<dbReference type="PANTHER" id="PTHR30026:SF20">
    <property type="entry name" value="OUTER MEMBRANE PROTEIN TOLC"/>
    <property type="match status" value="1"/>
</dbReference>
<dbReference type="GO" id="GO:0015562">
    <property type="term" value="F:efflux transmembrane transporter activity"/>
    <property type="evidence" value="ECO:0007669"/>
    <property type="project" value="InterPro"/>
</dbReference>
<keyword evidence="4" id="KW-0472">Membrane</keyword>
<keyword evidence="8" id="KW-1185">Reference proteome</keyword>
<evidence type="ECO:0000313" key="7">
    <source>
        <dbReference type="EMBL" id="SKB52678.1"/>
    </source>
</evidence>
<organism evidence="7 8">
    <name type="scientific">Parabacteroides chartae</name>
    <dbReference type="NCBI Taxonomy" id="1037355"/>
    <lineage>
        <taxon>Bacteria</taxon>
        <taxon>Pseudomonadati</taxon>
        <taxon>Bacteroidota</taxon>
        <taxon>Bacteroidia</taxon>
        <taxon>Bacteroidales</taxon>
        <taxon>Tannerellaceae</taxon>
        <taxon>Parabacteroides</taxon>
    </lineage>
</organism>